<dbReference type="GO" id="GO:0003684">
    <property type="term" value="F:damaged DNA binding"/>
    <property type="evidence" value="ECO:0007669"/>
    <property type="project" value="TreeGrafter"/>
</dbReference>
<evidence type="ECO:0000259" key="14">
    <source>
        <dbReference type="Pfam" id="PF02463"/>
    </source>
</evidence>
<keyword evidence="6" id="KW-0227">DNA damage</keyword>
<evidence type="ECO:0000256" key="12">
    <source>
        <dbReference type="SAM" id="Coils"/>
    </source>
</evidence>
<gene>
    <name evidence="15" type="ORF">CPAG_00722</name>
</gene>
<accession>A0A0J6F508</accession>
<evidence type="ECO:0000313" key="16">
    <source>
        <dbReference type="Proteomes" id="UP000054567"/>
    </source>
</evidence>
<sequence length="1126" mass="128370">MGPIKRTHNLSESPDVPSGQQHENRKRARLSGASVSEEVHPFLLSTPSTSSLDHTDDEHEYKRATQALRDKYEMLGENRPVENGIIERVDCYNFMCHEHLSMELGPLINFIVGKNGSGKSAVLSALTICLGGKASATNRGQSLRKFIKEGKESATIVVRIKNQGDSAYLPNEFGRSITIERHFSKSGTSGFRIKNASGRVVSTKRSDLDSITDYFALQIDNPMNVLTQDMARQFLSSSSPAEKYRFFVKGVQLEQLDQDYHLIEESIEHLNTKILTHSGELKDLEAKRDKARARLALSNRHEGIRARLRNLRAQMAWVQVEEQERIRDSFDEEIIKATQKITVLEGEVERSDALYQDADSACGIAVNLVREAKSELDTLHHSKKEIQSRYDSDVQERHELQATQRTIRDHIKAAEVRIEDMKQQIAQEIQRLEDINGGSKAQRLSELEEMNAAVEAVRNRHLEHKKDISRLQREIVQAENKVKDTGEPITKQRQEIHQAEHHLRILMKDRLQQENALPETMSKLIRAIQGENSFCQKPIGPLGIHVTLLKPQWSSILEKSFGNTLSGFVVTSKRDMNILSGIMQRVDCTFPIFIGNEAGTMDTSAYEPETKFDTALRILKIDNDLVRRQLIINHSIEQMLLIEDLREASSVMFTNAPPKNVRRCYCIDARDRRRGIHLGFSRTGDPTQSPLGAYTGRARMKTDIEMQIRMQHDVINTLKDALRELESEHRNALNNLQKCKQALVRHERRERDLHLEVQKAEDFIEQLKEAIERDSVEDGRLDWLKVALTESEDDKRVAEASYEDGINALDAMMEKLKSIKRELAAKDAEIVAIDRKVRMLESEESRASARRRKALDEKNAAISQVEAAIRDKIEIERNRQETVARVIDFSEKASMVAPRVNIDDGETPRSLDKKLEKLTQGLQQYEKEMGASREEIATAAAEADAKCERSKEQITDFKQLSEMLFDTLRNRRERWDKFRSHISARAKLQFTYLLSERSFRGKLLTNHKEKLLDLQVEPDSTKKSSGRGTKTLSGGEKSFSQICLLLALWEAMGSPIRCLDEFDVYMDSVNRKITIELLMNAARRSVGRQFILITPGSRAEIRVAPDVRVIELAEPERGQSTISFGR</sequence>
<reference evidence="16" key="3">
    <citation type="journal article" date="2010" name="Genome Res.">
        <title>Population genomic sequencing of Coccidioides fungi reveals recent hybridization and transposon control.</title>
        <authorList>
            <person name="Neafsey D.E."/>
            <person name="Barker B.M."/>
            <person name="Sharpton T.J."/>
            <person name="Stajich J.E."/>
            <person name="Park D.J."/>
            <person name="Whiston E."/>
            <person name="Hung C.-Y."/>
            <person name="McMahan C."/>
            <person name="White J."/>
            <person name="Sykes S."/>
            <person name="Heiman D."/>
            <person name="Young S."/>
            <person name="Zeng Q."/>
            <person name="Abouelleil A."/>
            <person name="Aftuck L."/>
            <person name="Bessette D."/>
            <person name="Brown A."/>
            <person name="FitzGerald M."/>
            <person name="Lui A."/>
            <person name="Macdonald J.P."/>
            <person name="Priest M."/>
            <person name="Orbach M.J."/>
            <person name="Galgiani J.N."/>
            <person name="Kirkland T.N."/>
            <person name="Cole G.T."/>
            <person name="Birren B.W."/>
            <person name="Henn M.R."/>
            <person name="Taylor J.W."/>
            <person name="Rounsley S.D."/>
        </authorList>
    </citation>
    <scope>NUCLEOTIDE SEQUENCE [LARGE SCALE GENOMIC DNA]</scope>
    <source>
        <strain evidence="16">RMSCC 3488</strain>
    </source>
</reference>
<protein>
    <submittedName>
        <fullName evidence="15">Dna repair protein rad18</fullName>
    </submittedName>
</protein>
<comment type="subcellular location">
    <subcellularLocation>
        <location evidence="2">Chromosome</location>
    </subcellularLocation>
    <subcellularLocation>
        <location evidence="1">Nucleus</location>
    </subcellularLocation>
</comment>
<keyword evidence="5" id="KW-0547">Nucleotide-binding</keyword>
<evidence type="ECO:0000256" key="7">
    <source>
        <dbReference type="ARBA" id="ARBA00022840"/>
    </source>
</evidence>
<evidence type="ECO:0000256" key="5">
    <source>
        <dbReference type="ARBA" id="ARBA00022741"/>
    </source>
</evidence>
<keyword evidence="7" id="KW-0067">ATP-binding</keyword>
<dbReference type="AlphaFoldDB" id="A0A0J6F508"/>
<feature type="domain" description="RecF/RecN/SMC N-terminal" evidence="14">
    <location>
        <begin position="86"/>
        <end position="1094"/>
    </location>
</feature>
<dbReference type="GO" id="GO:0003697">
    <property type="term" value="F:single-stranded DNA binding"/>
    <property type="evidence" value="ECO:0007669"/>
    <property type="project" value="TreeGrafter"/>
</dbReference>
<keyword evidence="8 12" id="KW-0175">Coiled coil</keyword>
<dbReference type="GO" id="GO:0030915">
    <property type="term" value="C:Smc5-Smc6 complex"/>
    <property type="evidence" value="ECO:0007669"/>
    <property type="project" value="TreeGrafter"/>
</dbReference>
<dbReference type="GO" id="GO:0000724">
    <property type="term" value="P:double-strand break repair via homologous recombination"/>
    <property type="evidence" value="ECO:0007669"/>
    <property type="project" value="TreeGrafter"/>
</dbReference>
<feature type="region of interest" description="Disordered" evidence="13">
    <location>
        <begin position="1015"/>
        <end position="1034"/>
    </location>
</feature>
<evidence type="ECO:0000256" key="10">
    <source>
        <dbReference type="ARBA" id="ARBA00023204"/>
    </source>
</evidence>
<organism evidence="15 16">
    <name type="scientific">Coccidioides posadasii RMSCC 3488</name>
    <dbReference type="NCBI Taxonomy" id="454284"/>
    <lineage>
        <taxon>Eukaryota</taxon>
        <taxon>Fungi</taxon>
        <taxon>Dikarya</taxon>
        <taxon>Ascomycota</taxon>
        <taxon>Pezizomycotina</taxon>
        <taxon>Eurotiomycetes</taxon>
        <taxon>Eurotiomycetidae</taxon>
        <taxon>Onygenales</taxon>
        <taxon>Onygenaceae</taxon>
        <taxon>Coccidioides</taxon>
    </lineage>
</organism>
<evidence type="ECO:0000256" key="11">
    <source>
        <dbReference type="ARBA" id="ARBA00023242"/>
    </source>
</evidence>
<dbReference type="PANTHER" id="PTHR19306">
    <property type="entry name" value="STRUCTURAL MAINTENANCE OF CHROMOSOMES 5,6 SMC5, SMC6"/>
    <property type="match status" value="1"/>
</dbReference>
<dbReference type="OrthoDB" id="10265785at2759"/>
<feature type="region of interest" description="Disordered" evidence="13">
    <location>
        <begin position="1"/>
        <end position="35"/>
    </location>
</feature>
<reference evidence="15 16" key="1">
    <citation type="submission" date="2007-06" db="EMBL/GenBank/DDBJ databases">
        <title>The Genome Sequence of Coccidioides posadasii RMSCC_3488.</title>
        <authorList>
            <consortium name="Coccidioides Genome Resources Consortium"/>
            <consortium name="The Broad Institute Genome Sequencing Platform"/>
            <person name="Henn M.R."/>
            <person name="Sykes S."/>
            <person name="Young S."/>
            <person name="Jaffe D."/>
            <person name="Berlin A."/>
            <person name="Alvarez P."/>
            <person name="Butler J."/>
            <person name="Gnerre S."/>
            <person name="Grabherr M."/>
            <person name="Mauceli E."/>
            <person name="Brockman W."/>
            <person name="Kodira C."/>
            <person name="Alvarado L."/>
            <person name="Zeng Q."/>
            <person name="Crawford M."/>
            <person name="Antoine C."/>
            <person name="Devon K."/>
            <person name="Galgiani J."/>
            <person name="Orsborn K."/>
            <person name="Lewis M.L."/>
            <person name="Nusbaum C."/>
            <person name="Galagan J."/>
            <person name="Birren B."/>
        </authorList>
    </citation>
    <scope>NUCLEOTIDE SEQUENCE [LARGE SCALE GENOMIC DNA]</scope>
    <source>
        <strain evidence="15 16">RMSCC 3488</strain>
    </source>
</reference>
<keyword evidence="9" id="KW-0233">DNA recombination</keyword>
<evidence type="ECO:0000256" key="1">
    <source>
        <dbReference type="ARBA" id="ARBA00004123"/>
    </source>
</evidence>
<dbReference type="GO" id="GO:0005634">
    <property type="term" value="C:nucleus"/>
    <property type="evidence" value="ECO:0007669"/>
    <property type="project" value="UniProtKB-SubCell"/>
</dbReference>
<dbReference type="Pfam" id="PF02463">
    <property type="entry name" value="SMC_N"/>
    <property type="match status" value="1"/>
</dbReference>
<dbReference type="Gene3D" id="3.40.50.300">
    <property type="entry name" value="P-loop containing nucleotide triphosphate hydrolases"/>
    <property type="match status" value="2"/>
</dbReference>
<dbReference type="GO" id="GO:0035861">
    <property type="term" value="C:site of double-strand break"/>
    <property type="evidence" value="ECO:0007669"/>
    <property type="project" value="TreeGrafter"/>
</dbReference>
<proteinExistence type="inferred from homology"/>
<evidence type="ECO:0000313" key="15">
    <source>
        <dbReference type="EMBL" id="KMM64370.1"/>
    </source>
</evidence>
<keyword evidence="10" id="KW-0234">DNA repair</keyword>
<feature type="coiled-coil region" evidence="12">
    <location>
        <begin position="369"/>
        <end position="481"/>
    </location>
</feature>
<evidence type="ECO:0000256" key="9">
    <source>
        <dbReference type="ARBA" id="ARBA00023172"/>
    </source>
</evidence>
<dbReference type="EMBL" id="DS268109">
    <property type="protein sequence ID" value="KMM64370.1"/>
    <property type="molecule type" value="Genomic_DNA"/>
</dbReference>
<dbReference type="Proteomes" id="UP000054567">
    <property type="component" value="Unassembled WGS sequence"/>
</dbReference>
<evidence type="ECO:0000256" key="8">
    <source>
        <dbReference type="ARBA" id="ARBA00023054"/>
    </source>
</evidence>
<dbReference type="SUPFAM" id="SSF52540">
    <property type="entry name" value="P-loop containing nucleoside triphosphate hydrolases"/>
    <property type="match status" value="1"/>
</dbReference>
<dbReference type="VEuPathDB" id="FungiDB:CPAG_00722"/>
<keyword evidence="4" id="KW-0158">Chromosome</keyword>
<name>A0A0J6F508_COCPO</name>
<evidence type="ECO:0000256" key="2">
    <source>
        <dbReference type="ARBA" id="ARBA00004286"/>
    </source>
</evidence>
<dbReference type="InterPro" id="IPR003395">
    <property type="entry name" value="RecF/RecN/SMC_N"/>
</dbReference>
<keyword evidence="11" id="KW-0539">Nucleus</keyword>
<dbReference type="GO" id="GO:0005524">
    <property type="term" value="F:ATP binding"/>
    <property type="evidence" value="ECO:0007669"/>
    <property type="project" value="UniProtKB-KW"/>
</dbReference>
<evidence type="ECO:0000256" key="13">
    <source>
        <dbReference type="SAM" id="MobiDB-lite"/>
    </source>
</evidence>
<evidence type="ECO:0000256" key="6">
    <source>
        <dbReference type="ARBA" id="ARBA00022763"/>
    </source>
</evidence>
<evidence type="ECO:0000256" key="4">
    <source>
        <dbReference type="ARBA" id="ARBA00022454"/>
    </source>
</evidence>
<feature type="coiled-coil region" evidence="12">
    <location>
        <begin position="708"/>
        <end position="777"/>
    </location>
</feature>
<feature type="coiled-coil region" evidence="12">
    <location>
        <begin position="253"/>
        <end position="340"/>
    </location>
</feature>
<comment type="similarity">
    <text evidence="3">Belongs to the SMC family. SMC6 subfamily.</text>
</comment>
<dbReference type="PANTHER" id="PTHR19306:SF6">
    <property type="entry name" value="STRUCTURAL MAINTENANCE OF CHROMOSOMES PROTEIN 6"/>
    <property type="match status" value="1"/>
</dbReference>
<feature type="coiled-coil region" evidence="12">
    <location>
        <begin position="915"/>
        <end position="942"/>
    </location>
</feature>
<evidence type="ECO:0000256" key="3">
    <source>
        <dbReference type="ARBA" id="ARBA00006793"/>
    </source>
</evidence>
<reference evidence="16" key="2">
    <citation type="journal article" date="2009" name="Genome Res.">
        <title>Comparative genomic analyses of the human fungal pathogens Coccidioides and their relatives.</title>
        <authorList>
            <person name="Sharpton T.J."/>
            <person name="Stajich J.E."/>
            <person name="Rounsley S.D."/>
            <person name="Gardner M.J."/>
            <person name="Wortman J.R."/>
            <person name="Jordar V.S."/>
            <person name="Maiti R."/>
            <person name="Kodira C.D."/>
            <person name="Neafsey D.E."/>
            <person name="Zeng Q."/>
            <person name="Hung C.-Y."/>
            <person name="McMahan C."/>
            <person name="Muszewska A."/>
            <person name="Grynberg M."/>
            <person name="Mandel M.A."/>
            <person name="Kellner E.M."/>
            <person name="Barker B.M."/>
            <person name="Galgiani J.N."/>
            <person name="Orbach M.J."/>
            <person name="Kirkland T.N."/>
            <person name="Cole G.T."/>
            <person name="Henn M.R."/>
            <person name="Birren B.W."/>
            <person name="Taylor J.W."/>
        </authorList>
    </citation>
    <scope>NUCLEOTIDE SEQUENCE [LARGE SCALE GENOMIC DNA]</scope>
    <source>
        <strain evidence="16">RMSCC 3488</strain>
    </source>
</reference>
<dbReference type="InterPro" id="IPR027417">
    <property type="entry name" value="P-loop_NTPase"/>
</dbReference>